<evidence type="ECO:0000313" key="2">
    <source>
        <dbReference type="Proteomes" id="UP000239939"/>
    </source>
</evidence>
<comment type="caution">
    <text evidence="1">The sequence shown here is derived from an EMBL/GenBank/DDBJ whole genome shotgun (WGS) entry which is preliminary data.</text>
</comment>
<name>A0A2S7E912_9XANT</name>
<protein>
    <submittedName>
        <fullName evidence="1">Uncharacterized protein</fullName>
    </submittedName>
</protein>
<organism evidence="1 2">
    <name type="scientific">Xanthomonas populi</name>
    <dbReference type="NCBI Taxonomy" id="53414"/>
    <lineage>
        <taxon>Bacteria</taxon>
        <taxon>Pseudomonadati</taxon>
        <taxon>Pseudomonadota</taxon>
        <taxon>Gammaproteobacteria</taxon>
        <taxon>Lysobacterales</taxon>
        <taxon>Lysobacteraceae</taxon>
        <taxon>Xanthomonas</taxon>
    </lineage>
</organism>
<proteinExistence type="predicted"/>
<dbReference type="Proteomes" id="UP000239939">
    <property type="component" value="Unassembled WGS sequence"/>
</dbReference>
<accession>A0A2S7E912</accession>
<evidence type="ECO:0000313" key="1">
    <source>
        <dbReference type="EMBL" id="PPU86646.1"/>
    </source>
</evidence>
<reference evidence="2" key="1">
    <citation type="submission" date="2016-08" db="EMBL/GenBank/DDBJ databases">
        <authorList>
            <person name="Merda D."/>
            <person name="Briand M."/>
            <person name="Taghouti G."/>
            <person name="Carrere S."/>
            <person name="Gouzy J."/>
            <person name="Portier P."/>
            <person name="Jacques M.-A."/>
            <person name="Fischer-Le Saux M."/>
        </authorList>
    </citation>
    <scope>NUCLEOTIDE SEQUENCE [LARGE SCALE GENOMIC DNA]</scope>
    <source>
        <strain evidence="2">CFBP1817</strain>
    </source>
</reference>
<keyword evidence="2" id="KW-1185">Reference proteome</keyword>
<gene>
    <name evidence="1" type="ORF">XpopCFBP1817_18935</name>
</gene>
<dbReference type="EMBL" id="MDEJ01000191">
    <property type="protein sequence ID" value="PPU86646.1"/>
    <property type="molecule type" value="Genomic_DNA"/>
</dbReference>
<sequence length="101" mass="11001">MQEQEAPDDGCPMCGRVDGWPGVSEWVTYKPCKRTGKNMLPPPDAGVDLRHCGTKNPPGSPAAFADRRAFRPCGLFRQVPVLAFVPTPWRPAFDGNAAVYA</sequence>
<dbReference type="AlphaFoldDB" id="A0A2S7E912"/>